<sequence>MLNVPKALLETRVKKETLHRSGKRLLLEIAGALKLSPEAYDIRSNKGGNAVMGEVTLHSDHLYLMVHVGMGSELKVLYRTCKGRKDFSGGMNHFIGVSELASATASERFIAKLKQLNSLGIREANHQAA</sequence>
<dbReference type="AlphaFoldDB" id="A0A7X1X0E8"/>
<name>A0A7X1X0E8_9PSED</name>
<reference evidence="1 2" key="1">
    <citation type="submission" date="2019-10" db="EMBL/GenBank/DDBJ databases">
        <title>Evaluation of single-gene subtyping targets for Pseudomonas.</title>
        <authorList>
            <person name="Reichler S.J."/>
            <person name="Orsi R.H."/>
            <person name="Wiedmann M."/>
            <person name="Martin N.H."/>
            <person name="Murphy S.I."/>
        </authorList>
    </citation>
    <scope>NUCLEOTIDE SEQUENCE [LARGE SCALE GENOMIC DNA]</scope>
    <source>
        <strain evidence="1 2">FSL R10-2932</strain>
    </source>
</reference>
<comment type="caution">
    <text evidence="1">The sequence shown here is derived from an EMBL/GenBank/DDBJ whole genome shotgun (WGS) entry which is preliminary data.</text>
</comment>
<proteinExistence type="predicted"/>
<dbReference type="Proteomes" id="UP000447574">
    <property type="component" value="Unassembled WGS sequence"/>
</dbReference>
<evidence type="ECO:0000313" key="2">
    <source>
        <dbReference type="Proteomes" id="UP000447574"/>
    </source>
</evidence>
<protein>
    <submittedName>
        <fullName evidence="1">Uncharacterized protein</fullName>
    </submittedName>
</protein>
<gene>
    <name evidence="1" type="ORF">GHO37_28320</name>
</gene>
<dbReference type="RefSeq" id="WP_153439289.1">
    <property type="nucleotide sequence ID" value="NZ_JBQQFY010000265.1"/>
</dbReference>
<organism evidence="1 2">
    <name type="scientific">Pseudomonas helleri</name>
    <dbReference type="NCBI Taxonomy" id="1608996"/>
    <lineage>
        <taxon>Bacteria</taxon>
        <taxon>Pseudomonadati</taxon>
        <taxon>Pseudomonadota</taxon>
        <taxon>Gammaproteobacteria</taxon>
        <taxon>Pseudomonadales</taxon>
        <taxon>Pseudomonadaceae</taxon>
        <taxon>Pseudomonas</taxon>
    </lineage>
</organism>
<evidence type="ECO:0000313" key="1">
    <source>
        <dbReference type="EMBL" id="MQT78135.1"/>
    </source>
</evidence>
<dbReference type="EMBL" id="WIWF01000256">
    <property type="protein sequence ID" value="MQT78135.1"/>
    <property type="molecule type" value="Genomic_DNA"/>
</dbReference>
<accession>A0A7X1X0E8</accession>